<reference evidence="2" key="1">
    <citation type="submission" date="2022-10" db="EMBL/GenBank/DDBJ databases">
        <title>Chryseobacterium sp. nov., a novel bacterial species.</title>
        <authorList>
            <person name="Cao Y."/>
        </authorList>
    </citation>
    <scope>NUCLEOTIDE SEQUENCE</scope>
    <source>
        <strain evidence="2">KC 927</strain>
    </source>
</reference>
<dbReference type="PROSITE" id="PS51186">
    <property type="entry name" value="GNAT"/>
    <property type="match status" value="1"/>
</dbReference>
<comment type="caution">
    <text evidence="2">The sequence shown here is derived from an EMBL/GenBank/DDBJ whole genome shotgun (WGS) entry which is preliminary data.</text>
</comment>
<evidence type="ECO:0000313" key="2">
    <source>
        <dbReference type="EMBL" id="MCX8530912.1"/>
    </source>
</evidence>
<evidence type="ECO:0000313" key="3">
    <source>
        <dbReference type="Proteomes" id="UP001070176"/>
    </source>
</evidence>
<dbReference type="SUPFAM" id="SSF55729">
    <property type="entry name" value="Acyl-CoA N-acyltransferases (Nat)"/>
    <property type="match status" value="1"/>
</dbReference>
<feature type="domain" description="N-acetyltransferase" evidence="1">
    <location>
        <begin position="8"/>
        <end position="141"/>
    </location>
</feature>
<dbReference type="RefSeq" id="WP_267279586.1">
    <property type="nucleotide sequence ID" value="NZ_JAOVZV010000001.1"/>
</dbReference>
<dbReference type="InterPro" id="IPR016181">
    <property type="entry name" value="Acyl_CoA_acyltransferase"/>
</dbReference>
<gene>
    <name evidence="2" type="ORF">OEA66_00945</name>
</gene>
<keyword evidence="3" id="KW-1185">Reference proteome</keyword>
<name>A0ABT3XYH7_9FLAO</name>
<organism evidence="2 3">
    <name type="scientific">Chryseobacterium luquanense</name>
    <dbReference type="NCBI Taxonomy" id="2983766"/>
    <lineage>
        <taxon>Bacteria</taxon>
        <taxon>Pseudomonadati</taxon>
        <taxon>Bacteroidota</taxon>
        <taxon>Flavobacteriia</taxon>
        <taxon>Flavobacteriales</taxon>
        <taxon>Weeksellaceae</taxon>
        <taxon>Chryseobacterium group</taxon>
        <taxon>Chryseobacterium</taxon>
    </lineage>
</organism>
<dbReference type="Gene3D" id="3.40.630.30">
    <property type="match status" value="1"/>
</dbReference>
<protein>
    <recommendedName>
        <fullName evidence="1">N-acetyltransferase domain-containing protein</fullName>
    </recommendedName>
</protein>
<dbReference type="EMBL" id="JAOVZV010000001">
    <property type="protein sequence ID" value="MCX8530912.1"/>
    <property type="molecule type" value="Genomic_DNA"/>
</dbReference>
<evidence type="ECO:0000259" key="1">
    <source>
        <dbReference type="PROSITE" id="PS51186"/>
    </source>
</evidence>
<dbReference type="InterPro" id="IPR000182">
    <property type="entry name" value="GNAT_dom"/>
</dbReference>
<sequence length="241" mass="28812">MNFTNYVSNFNPSEEQMEEIYSWSSFPSSSFSSIHKCYKQNNIFLAMLNNTIIGFCTYRLSPKCIFINIAETRTEFQSKRVMRFILHQLSEHLYSFDYVAFHLYCAPEESQYAWKKLGFDYYPKSKYGKRSSKIEMFKIFGESCIIKPATETKNRKTKSIEIWNCLAGKDDGFPTWVAEFDFIESTNKLKKPFIFFGDEDWNIKITTLDNSKFYRYKDYDRRSEVEECFYIDEIKEFTKNI</sequence>
<accession>A0ABT3XYH7</accession>
<proteinExistence type="predicted"/>
<dbReference type="Proteomes" id="UP001070176">
    <property type="component" value="Unassembled WGS sequence"/>
</dbReference>